<keyword evidence="1" id="KW-0472">Membrane</keyword>
<feature type="transmembrane region" description="Helical" evidence="1">
    <location>
        <begin position="26"/>
        <end position="50"/>
    </location>
</feature>
<reference evidence="2" key="1">
    <citation type="journal article" date="2014" name="Front. Microbiol.">
        <title>High frequency of phylogenetically diverse reductive dehalogenase-homologous genes in deep subseafloor sedimentary metagenomes.</title>
        <authorList>
            <person name="Kawai M."/>
            <person name="Futagami T."/>
            <person name="Toyoda A."/>
            <person name="Takaki Y."/>
            <person name="Nishi S."/>
            <person name="Hori S."/>
            <person name="Arai W."/>
            <person name="Tsubouchi T."/>
            <person name="Morono Y."/>
            <person name="Uchiyama I."/>
            <person name="Ito T."/>
            <person name="Fujiyama A."/>
            <person name="Inagaki F."/>
            <person name="Takami H."/>
        </authorList>
    </citation>
    <scope>NUCLEOTIDE SEQUENCE</scope>
    <source>
        <strain evidence="2">Expedition CK06-06</strain>
    </source>
</reference>
<organism evidence="2">
    <name type="scientific">marine sediment metagenome</name>
    <dbReference type="NCBI Taxonomy" id="412755"/>
    <lineage>
        <taxon>unclassified sequences</taxon>
        <taxon>metagenomes</taxon>
        <taxon>ecological metagenomes</taxon>
    </lineage>
</organism>
<evidence type="ECO:0000313" key="2">
    <source>
        <dbReference type="EMBL" id="GAI06878.1"/>
    </source>
</evidence>
<sequence>MFSIMKTIKLSPFMNRPEIKEIGKDTLYYVPARIIPALVGFLGITIYTRLLNPYEYGLYVLVMTVVSTVYAFGFNWIGYVVWRYFEKYRNDNNLSGFLST</sequence>
<dbReference type="EMBL" id="BARV01012700">
    <property type="protein sequence ID" value="GAI06878.1"/>
    <property type="molecule type" value="Genomic_DNA"/>
</dbReference>
<accession>X1KJL5</accession>
<gene>
    <name evidence="2" type="ORF">S06H3_23385</name>
</gene>
<evidence type="ECO:0008006" key="3">
    <source>
        <dbReference type="Google" id="ProtNLM"/>
    </source>
</evidence>
<proteinExistence type="predicted"/>
<evidence type="ECO:0000256" key="1">
    <source>
        <dbReference type="SAM" id="Phobius"/>
    </source>
</evidence>
<comment type="caution">
    <text evidence="2">The sequence shown here is derived from an EMBL/GenBank/DDBJ whole genome shotgun (WGS) entry which is preliminary data.</text>
</comment>
<keyword evidence="1" id="KW-1133">Transmembrane helix</keyword>
<protein>
    <recommendedName>
        <fullName evidence="3">Polysaccharide biosynthesis protein C-terminal domain-containing protein</fullName>
    </recommendedName>
</protein>
<feature type="transmembrane region" description="Helical" evidence="1">
    <location>
        <begin position="56"/>
        <end position="82"/>
    </location>
</feature>
<dbReference type="AlphaFoldDB" id="X1KJL5"/>
<name>X1KJL5_9ZZZZ</name>
<keyword evidence="1" id="KW-0812">Transmembrane</keyword>
<feature type="non-terminal residue" evidence="2">
    <location>
        <position position="100"/>
    </location>
</feature>